<evidence type="ECO:0000313" key="3">
    <source>
        <dbReference type="Proteomes" id="UP000283269"/>
    </source>
</evidence>
<accession>A0A409XNU8</accession>
<dbReference type="OrthoDB" id="3240950at2759"/>
<feature type="compositionally biased region" description="Basic and acidic residues" evidence="1">
    <location>
        <begin position="22"/>
        <end position="43"/>
    </location>
</feature>
<dbReference type="EMBL" id="NHYD01001049">
    <property type="protein sequence ID" value="PPQ92404.1"/>
    <property type="molecule type" value="Genomic_DNA"/>
</dbReference>
<sequence>MSPEDKGLNGVIDRKKLMRVPVHRESTGMSPEDKGRNEVIDHKKSMRVPVHKESLGVSSEDKDPNEATVFERDYGSEDDYEPEIYNYIVPAGLNVIFQDEDGNVITRVGRRTRPYDTSHPVRSAPIIVHDEFGRELYRTKHVSAPPKPRPDLFNTHITGKPTWDDYGFSSGGRIGTHDSGIHHRPPWLSTSPGSMTSSKSTKTIMVDEKGNQIVIRKSPSINREGPRRTEEPPINDISYRAQIDHM</sequence>
<protein>
    <submittedName>
        <fullName evidence="2">Uncharacterized protein</fullName>
    </submittedName>
</protein>
<gene>
    <name evidence="2" type="ORF">CVT25_008754</name>
</gene>
<evidence type="ECO:0000313" key="2">
    <source>
        <dbReference type="EMBL" id="PPQ92404.1"/>
    </source>
</evidence>
<proteinExistence type="predicted"/>
<dbReference type="Proteomes" id="UP000283269">
    <property type="component" value="Unassembled WGS sequence"/>
</dbReference>
<name>A0A409XNU8_PSICY</name>
<feature type="region of interest" description="Disordered" evidence="1">
    <location>
        <begin position="1"/>
        <end position="67"/>
    </location>
</feature>
<comment type="caution">
    <text evidence="2">The sequence shown here is derived from an EMBL/GenBank/DDBJ whole genome shotgun (WGS) entry which is preliminary data.</text>
</comment>
<keyword evidence="3" id="KW-1185">Reference proteome</keyword>
<reference evidence="2 3" key="1">
    <citation type="journal article" date="2018" name="Evol. Lett.">
        <title>Horizontal gene cluster transfer increased hallucinogenic mushroom diversity.</title>
        <authorList>
            <person name="Reynolds H.T."/>
            <person name="Vijayakumar V."/>
            <person name="Gluck-Thaler E."/>
            <person name="Korotkin H.B."/>
            <person name="Matheny P.B."/>
            <person name="Slot J.C."/>
        </authorList>
    </citation>
    <scope>NUCLEOTIDE SEQUENCE [LARGE SCALE GENOMIC DNA]</scope>
    <source>
        <strain evidence="2 3">2631</strain>
    </source>
</reference>
<evidence type="ECO:0000256" key="1">
    <source>
        <dbReference type="SAM" id="MobiDB-lite"/>
    </source>
</evidence>
<organism evidence="2 3">
    <name type="scientific">Psilocybe cyanescens</name>
    <dbReference type="NCBI Taxonomy" id="93625"/>
    <lineage>
        <taxon>Eukaryota</taxon>
        <taxon>Fungi</taxon>
        <taxon>Dikarya</taxon>
        <taxon>Basidiomycota</taxon>
        <taxon>Agaricomycotina</taxon>
        <taxon>Agaricomycetes</taxon>
        <taxon>Agaricomycetidae</taxon>
        <taxon>Agaricales</taxon>
        <taxon>Agaricineae</taxon>
        <taxon>Strophariaceae</taxon>
        <taxon>Psilocybe</taxon>
    </lineage>
</organism>
<dbReference type="InParanoid" id="A0A409XNU8"/>
<dbReference type="AlphaFoldDB" id="A0A409XNU8"/>
<feature type="compositionally biased region" description="Basic and acidic residues" evidence="1">
    <location>
        <begin position="1"/>
        <end position="15"/>
    </location>
</feature>
<feature type="compositionally biased region" description="Basic and acidic residues" evidence="1">
    <location>
        <begin position="50"/>
        <end position="67"/>
    </location>
</feature>